<gene>
    <name evidence="1" type="ORF">EYF80_045367</name>
</gene>
<organism evidence="1 2">
    <name type="scientific">Liparis tanakae</name>
    <name type="common">Tanaka's snailfish</name>
    <dbReference type="NCBI Taxonomy" id="230148"/>
    <lineage>
        <taxon>Eukaryota</taxon>
        <taxon>Metazoa</taxon>
        <taxon>Chordata</taxon>
        <taxon>Craniata</taxon>
        <taxon>Vertebrata</taxon>
        <taxon>Euteleostomi</taxon>
        <taxon>Actinopterygii</taxon>
        <taxon>Neopterygii</taxon>
        <taxon>Teleostei</taxon>
        <taxon>Neoteleostei</taxon>
        <taxon>Acanthomorphata</taxon>
        <taxon>Eupercaria</taxon>
        <taxon>Perciformes</taxon>
        <taxon>Cottioidei</taxon>
        <taxon>Cottales</taxon>
        <taxon>Liparidae</taxon>
        <taxon>Liparis</taxon>
    </lineage>
</organism>
<accession>A0A4Z2FUI0</accession>
<dbReference type="Proteomes" id="UP000314294">
    <property type="component" value="Unassembled WGS sequence"/>
</dbReference>
<dbReference type="EMBL" id="SRLO01000902">
    <property type="protein sequence ID" value="TNN44443.1"/>
    <property type="molecule type" value="Genomic_DNA"/>
</dbReference>
<protein>
    <submittedName>
        <fullName evidence="1">Uncharacterized protein</fullName>
    </submittedName>
</protein>
<keyword evidence="2" id="KW-1185">Reference proteome</keyword>
<dbReference type="AlphaFoldDB" id="A0A4Z2FUI0"/>
<name>A0A4Z2FUI0_9TELE</name>
<evidence type="ECO:0000313" key="1">
    <source>
        <dbReference type="EMBL" id="TNN44443.1"/>
    </source>
</evidence>
<comment type="caution">
    <text evidence="1">The sequence shown here is derived from an EMBL/GenBank/DDBJ whole genome shotgun (WGS) entry which is preliminary data.</text>
</comment>
<proteinExistence type="predicted"/>
<evidence type="ECO:0000313" key="2">
    <source>
        <dbReference type="Proteomes" id="UP000314294"/>
    </source>
</evidence>
<sequence length="184" mass="19212">MVVVVDTVGECFERRLKGPSVAPADVTLNVFIRLLEETAEMGDPLPAGGAAHTPITNHSVGGLLLCCPTALVCEEHQFSFAPLSPVALLSFAVGRALPLAQGLPLSGQGGGRGLALHPTQHGGHLRQVVLQHRRVEGHAGHRDRAGAARVLAVAVGVVELLGLRLTGETGRDTGQLDRGPRTSR</sequence>
<reference evidence="1 2" key="1">
    <citation type="submission" date="2019-03" db="EMBL/GenBank/DDBJ databases">
        <title>First draft genome of Liparis tanakae, snailfish: a comprehensive survey of snailfish specific genes.</title>
        <authorList>
            <person name="Kim W."/>
            <person name="Song I."/>
            <person name="Jeong J.-H."/>
            <person name="Kim D."/>
            <person name="Kim S."/>
            <person name="Ryu S."/>
            <person name="Song J.Y."/>
            <person name="Lee S.K."/>
        </authorList>
    </citation>
    <scope>NUCLEOTIDE SEQUENCE [LARGE SCALE GENOMIC DNA]</scope>
    <source>
        <tissue evidence="1">Muscle</tissue>
    </source>
</reference>